<feature type="transmembrane region" description="Helical" evidence="9">
    <location>
        <begin position="210"/>
        <end position="229"/>
    </location>
</feature>
<dbReference type="EC" id="3.4.11.19" evidence="10"/>
<dbReference type="PANTHER" id="PTHR12982:SF0">
    <property type="entry name" value="PHOSPHATIDYLINOSITOL N-ACETYLGLUCOSAMINYLTRANSFERASE SUBUNIT C"/>
    <property type="match status" value="1"/>
</dbReference>
<evidence type="ECO:0000256" key="7">
    <source>
        <dbReference type="ARBA" id="ARBA00023136"/>
    </source>
</evidence>
<dbReference type="GO" id="GO:0006506">
    <property type="term" value="P:GPI anchor biosynthetic process"/>
    <property type="evidence" value="ECO:0007669"/>
    <property type="project" value="UniProtKB-KW"/>
</dbReference>
<dbReference type="GO" id="GO:0000506">
    <property type="term" value="C:glycosylphosphatidylinositol-N-acetylglucosaminyltransferase (GPI-GnT) complex"/>
    <property type="evidence" value="ECO:0007669"/>
    <property type="project" value="TreeGrafter"/>
</dbReference>
<accession>A0AAN7Y8U6</accession>
<feature type="compositionally biased region" description="Polar residues" evidence="8">
    <location>
        <begin position="512"/>
        <end position="539"/>
    </location>
</feature>
<comment type="similarity">
    <text evidence="3">Belongs to the PIGC family.</text>
</comment>
<keyword evidence="6 9" id="KW-1133">Transmembrane helix</keyword>
<feature type="region of interest" description="Disordered" evidence="8">
    <location>
        <begin position="1"/>
        <end position="68"/>
    </location>
</feature>
<evidence type="ECO:0000256" key="2">
    <source>
        <dbReference type="ARBA" id="ARBA00004687"/>
    </source>
</evidence>
<keyword evidence="10" id="KW-0378">Hydrolase</keyword>
<comment type="caution">
    <text evidence="10">The sequence shown here is derived from an EMBL/GenBank/DDBJ whole genome shotgun (WGS) entry which is preliminary data.</text>
</comment>
<name>A0AAN7Y8U6_9EURO</name>
<feature type="compositionally biased region" description="Pro residues" evidence="8">
    <location>
        <begin position="1"/>
        <end position="11"/>
    </location>
</feature>
<protein>
    <submittedName>
        <fullName evidence="10">Glycosylphosphatidylinositol anchor biosynthesis</fullName>
        <ecNumber evidence="10">3.4.11.19</ecNumber>
    </submittedName>
</protein>
<feature type="compositionally biased region" description="Low complexity" evidence="8">
    <location>
        <begin position="12"/>
        <end position="24"/>
    </location>
</feature>
<keyword evidence="10" id="KW-0645">Protease</keyword>
<feature type="region of interest" description="Disordered" evidence="8">
    <location>
        <begin position="458"/>
        <end position="480"/>
    </location>
</feature>
<feature type="transmembrane region" description="Helical" evidence="9">
    <location>
        <begin position="596"/>
        <end position="616"/>
    </location>
</feature>
<feature type="compositionally biased region" description="Polar residues" evidence="8">
    <location>
        <begin position="271"/>
        <end position="293"/>
    </location>
</feature>
<dbReference type="Pfam" id="PF06432">
    <property type="entry name" value="GPI2"/>
    <property type="match status" value="2"/>
</dbReference>
<proteinExistence type="inferred from homology"/>
<dbReference type="PANTHER" id="PTHR12982">
    <property type="entry name" value="PHOSPHATIDYLINOSITOL GLYCAN, CLASS C"/>
    <property type="match status" value="1"/>
</dbReference>
<evidence type="ECO:0000256" key="9">
    <source>
        <dbReference type="SAM" id="Phobius"/>
    </source>
</evidence>
<dbReference type="InterPro" id="IPR009450">
    <property type="entry name" value="Plno_GlcNAc_GPI2"/>
</dbReference>
<feature type="compositionally biased region" description="Pro residues" evidence="8">
    <location>
        <begin position="25"/>
        <end position="34"/>
    </location>
</feature>
<evidence type="ECO:0000256" key="3">
    <source>
        <dbReference type="ARBA" id="ARBA00008321"/>
    </source>
</evidence>
<keyword evidence="11" id="KW-1185">Reference proteome</keyword>
<keyword evidence="10" id="KW-0031">Aminopeptidase</keyword>
<keyword evidence="4" id="KW-0337">GPI-anchor biosynthesis</keyword>
<feature type="compositionally biased region" description="Polar residues" evidence="8">
    <location>
        <begin position="464"/>
        <end position="480"/>
    </location>
</feature>
<comment type="pathway">
    <text evidence="2">Glycolipid biosynthesis; glycosylphosphatidylinositol-anchor biosynthesis.</text>
</comment>
<keyword evidence="5 9" id="KW-0812">Transmembrane</keyword>
<evidence type="ECO:0000256" key="1">
    <source>
        <dbReference type="ARBA" id="ARBA00004141"/>
    </source>
</evidence>
<reference evidence="10 11" key="1">
    <citation type="submission" date="2023-08" db="EMBL/GenBank/DDBJ databases">
        <title>Black Yeasts Isolated from many extreme environments.</title>
        <authorList>
            <person name="Coleine C."/>
            <person name="Stajich J.E."/>
            <person name="Selbmann L."/>
        </authorList>
    </citation>
    <scope>NUCLEOTIDE SEQUENCE [LARGE SCALE GENOMIC DNA]</scope>
    <source>
        <strain evidence="10 11">CCFEE 5910</strain>
    </source>
</reference>
<keyword evidence="7 9" id="KW-0472">Membrane</keyword>
<organism evidence="10 11">
    <name type="scientific">Lithohypha guttulata</name>
    <dbReference type="NCBI Taxonomy" id="1690604"/>
    <lineage>
        <taxon>Eukaryota</taxon>
        <taxon>Fungi</taxon>
        <taxon>Dikarya</taxon>
        <taxon>Ascomycota</taxon>
        <taxon>Pezizomycotina</taxon>
        <taxon>Eurotiomycetes</taxon>
        <taxon>Chaetothyriomycetidae</taxon>
        <taxon>Chaetothyriales</taxon>
        <taxon>Trichomeriaceae</taxon>
        <taxon>Lithohypha</taxon>
    </lineage>
</organism>
<dbReference type="EMBL" id="JAVRRJ010000002">
    <property type="protein sequence ID" value="KAK5088945.1"/>
    <property type="molecule type" value="Genomic_DNA"/>
</dbReference>
<evidence type="ECO:0000256" key="6">
    <source>
        <dbReference type="ARBA" id="ARBA00022989"/>
    </source>
</evidence>
<dbReference type="GO" id="GO:0004177">
    <property type="term" value="F:aminopeptidase activity"/>
    <property type="evidence" value="ECO:0007669"/>
    <property type="project" value="UniProtKB-KW"/>
</dbReference>
<comment type="subcellular location">
    <subcellularLocation>
        <location evidence="1">Membrane</location>
        <topology evidence="1">Multi-pass membrane protein</topology>
    </subcellularLocation>
</comment>
<sequence>MAPPSSPPNKPTDPTSSSTNTPIATPSPIPPPVPVETHPNRIRPSGHFHSPDPSRLAPEDALTPPRLQPIASLDGSVVSLPSAAARAAAVALRPTAPDQLRSSVAALRQPPAIPPVAARLEQERRAARAARRRARHQPQVWKKLLWIKHKGYPDNYTDPTTFLEHLQWNPKFRPYEFWPLVADSMVIVQHVAAVIVFVSAYAGIYQDRLSPVAVVLCGTIASVVGWIMWDQWKCEEDSDMEAQFADENNGSIQVDGVAPRSTLAAQEDKSSNSSSNVRRPTTMNGHTNNLTNGTFKKDLGLSLSTSNLIAKNAEGQLQSSHIPSLSKASLQSISPIEPLAEHNLFTNSDDGYASASLMRVFSNKSYTSNASYNYIPQSPTTLPPSVSPRNQARIKTFKSALLLYFALLGLSPILKSLTKSTSSDSIWALATWLLIINIFFFDYGSQYVPTAKSQQLQKEDNVGDSASSRQNGILHNKPSHASISTTASSVYQNYNRPAAASVASPSAYPSSGIASTKQPLTSPTPAQPSSNAATLPPQNTYPSSLSTNAAVMASTVLASRLPTTTSVFSLTLFSIQIFGLFPLYRRYLRTRSFPMHTALTITLIVMASAGLGLILSQSYTHKYGNCGFCFSWCVHVVVRSTIGITIGSVATAVIMGGCAWWLISLQRYKNVVIGPWDPAKPMLAGGERPGD</sequence>
<evidence type="ECO:0000313" key="11">
    <source>
        <dbReference type="Proteomes" id="UP001309876"/>
    </source>
</evidence>
<dbReference type="AlphaFoldDB" id="A0AAN7Y8U6"/>
<gene>
    <name evidence="10" type="primary">GPI2</name>
    <name evidence="10" type="ORF">LTR05_003169</name>
</gene>
<feature type="transmembrane region" description="Helical" evidence="9">
    <location>
        <begin position="636"/>
        <end position="663"/>
    </location>
</feature>
<evidence type="ECO:0000313" key="10">
    <source>
        <dbReference type="EMBL" id="KAK5088945.1"/>
    </source>
</evidence>
<feature type="region of interest" description="Disordered" evidence="8">
    <location>
        <begin position="261"/>
        <end position="293"/>
    </location>
</feature>
<dbReference type="Proteomes" id="UP001309876">
    <property type="component" value="Unassembled WGS sequence"/>
</dbReference>
<feature type="transmembrane region" description="Helical" evidence="9">
    <location>
        <begin position="180"/>
        <end position="204"/>
    </location>
</feature>
<feature type="transmembrane region" description="Helical" evidence="9">
    <location>
        <begin position="567"/>
        <end position="584"/>
    </location>
</feature>
<evidence type="ECO:0000256" key="5">
    <source>
        <dbReference type="ARBA" id="ARBA00022692"/>
    </source>
</evidence>
<evidence type="ECO:0000256" key="4">
    <source>
        <dbReference type="ARBA" id="ARBA00022502"/>
    </source>
</evidence>
<feature type="region of interest" description="Disordered" evidence="8">
    <location>
        <begin position="510"/>
        <end position="539"/>
    </location>
</feature>
<evidence type="ECO:0000256" key="8">
    <source>
        <dbReference type="SAM" id="MobiDB-lite"/>
    </source>
</evidence>